<dbReference type="EMBL" id="JACNJD010000219">
    <property type="protein sequence ID" value="MBC8177588.1"/>
    <property type="molecule type" value="Genomic_DNA"/>
</dbReference>
<dbReference type="PRINTS" id="PR00080">
    <property type="entry name" value="SDRFAMILY"/>
</dbReference>
<gene>
    <name evidence="2" type="ORF">H8E19_09300</name>
</gene>
<evidence type="ECO:0000256" key="1">
    <source>
        <dbReference type="ARBA" id="ARBA00006484"/>
    </source>
</evidence>
<dbReference type="AlphaFoldDB" id="A0A8J6N0N4"/>
<dbReference type="PANTHER" id="PTHR42760">
    <property type="entry name" value="SHORT-CHAIN DEHYDROGENASES/REDUCTASES FAMILY MEMBER"/>
    <property type="match status" value="1"/>
</dbReference>
<dbReference type="Proteomes" id="UP000650524">
    <property type="component" value="Unassembled WGS sequence"/>
</dbReference>
<accession>A0A8J6N0N4</accession>
<dbReference type="Pfam" id="PF13561">
    <property type="entry name" value="adh_short_C2"/>
    <property type="match status" value="1"/>
</dbReference>
<dbReference type="FunFam" id="3.40.50.720:FF:000084">
    <property type="entry name" value="Short-chain dehydrogenase reductase"/>
    <property type="match status" value="1"/>
</dbReference>
<dbReference type="InterPro" id="IPR036291">
    <property type="entry name" value="NAD(P)-bd_dom_sf"/>
</dbReference>
<comment type="similarity">
    <text evidence="1">Belongs to the short-chain dehydrogenases/reductases (SDR) family.</text>
</comment>
<evidence type="ECO:0000313" key="3">
    <source>
        <dbReference type="Proteomes" id="UP000650524"/>
    </source>
</evidence>
<protein>
    <submittedName>
        <fullName evidence="2">SDR family oxidoreductase</fullName>
    </submittedName>
</protein>
<dbReference type="NCBIfam" id="NF005559">
    <property type="entry name" value="PRK07231.1"/>
    <property type="match status" value="1"/>
</dbReference>
<evidence type="ECO:0000313" key="2">
    <source>
        <dbReference type="EMBL" id="MBC8177588.1"/>
    </source>
</evidence>
<organism evidence="2 3">
    <name type="scientific">Candidatus Desulfacyla euxinica</name>
    <dbReference type="NCBI Taxonomy" id="2841693"/>
    <lineage>
        <taxon>Bacteria</taxon>
        <taxon>Deltaproteobacteria</taxon>
        <taxon>Candidatus Desulfacyla</taxon>
    </lineage>
</organism>
<dbReference type="SUPFAM" id="SSF51735">
    <property type="entry name" value="NAD(P)-binding Rossmann-fold domains"/>
    <property type="match status" value="1"/>
</dbReference>
<dbReference type="PRINTS" id="PR00081">
    <property type="entry name" value="GDHRDH"/>
</dbReference>
<dbReference type="InterPro" id="IPR002347">
    <property type="entry name" value="SDR_fam"/>
</dbReference>
<reference evidence="2 3" key="1">
    <citation type="submission" date="2020-08" db="EMBL/GenBank/DDBJ databases">
        <title>Bridging the membrane lipid divide: bacteria of the FCB group superphylum have the potential to synthesize archaeal ether lipids.</title>
        <authorList>
            <person name="Villanueva L."/>
            <person name="Von Meijenfeldt F.A.B."/>
            <person name="Westbye A.B."/>
            <person name="Yadav S."/>
            <person name="Hopmans E.C."/>
            <person name="Dutilh B.E."/>
            <person name="Sinninghe Damste J.S."/>
        </authorList>
    </citation>
    <scope>NUCLEOTIDE SEQUENCE [LARGE SCALE GENOMIC DNA]</scope>
    <source>
        <strain evidence="2">NIOZ-UU27</strain>
    </source>
</reference>
<dbReference type="Gene3D" id="3.40.50.720">
    <property type="entry name" value="NAD(P)-binding Rossmann-like Domain"/>
    <property type="match status" value="1"/>
</dbReference>
<name>A0A8J6N0N4_9DELT</name>
<sequence length="253" mass="26755">MGLEGKTAIITGGAQGIGKAIALRLAKDGANIGILDLQQDQADKTAGEARALGGKAVALGCDVTDYKKVKTCVAEVKDVCGSIDILINNAGIDIAKMFVNTDESIWTKIIDVNYRSFLNTSHACIPYMIEQKSGNIVSLGSDAGRIGNPGEVLYCGTKAAIMASSKALAKELARYNIRVNAVSPGPVHTELWDKLHDGEKGKKVTEAVTRAIPMRRLGTPEDVADVVAFFVSEDSRYLTGQVLSIDGGLTMIG</sequence>
<comment type="caution">
    <text evidence="2">The sequence shown here is derived from an EMBL/GenBank/DDBJ whole genome shotgun (WGS) entry which is preliminary data.</text>
</comment>
<dbReference type="GO" id="GO:0016616">
    <property type="term" value="F:oxidoreductase activity, acting on the CH-OH group of donors, NAD or NADP as acceptor"/>
    <property type="evidence" value="ECO:0007669"/>
    <property type="project" value="TreeGrafter"/>
</dbReference>
<proteinExistence type="inferred from homology"/>